<name>A0A9D3RSP0_ANGAN</name>
<comment type="caution">
    <text evidence="2">The sequence shown here is derived from an EMBL/GenBank/DDBJ whole genome shotgun (WGS) entry which is preliminary data.</text>
</comment>
<dbReference type="EMBL" id="JAFIRN010000010">
    <property type="protein sequence ID" value="KAG5841455.1"/>
    <property type="molecule type" value="Genomic_DNA"/>
</dbReference>
<feature type="compositionally biased region" description="Basic and acidic residues" evidence="1">
    <location>
        <begin position="119"/>
        <end position="131"/>
    </location>
</feature>
<feature type="region of interest" description="Disordered" evidence="1">
    <location>
        <begin position="61"/>
        <end position="80"/>
    </location>
</feature>
<sequence>MSMSHESVITFQNQLASIMDVLLKNAVCEITKLFETSLSEIHSINVTQREMEVCASKLKLQQAGKTPETEEEYSANSGSNKTEFETWDEHLCSGTIDVFGHFVSSDNENVTKTSTAVTDKQDGDSHSEDRDFEQRWNCDLWRDGENSSSEARITQTQPIQVKREIPETDSCCSACGKMPVSVGSLCTACTGFSHQGAHVDSQTSSLLQPGSISAETEHNNGKAVSSHWTVMPFENVPSFNIREILLSHAEGESIVRSLDEDHCLNQQKKNQMVRILVWHLMERFGETPTSQIKKVLAASLVTEFPCLKDPEGDGYEAWYSQGKHHHPATGYLEERLRNIRKRIRRQSRERSCSGRAEEDRPSGSVALPETSVSSERAFQMKEWLKHHAEPLSRVQEYMRETAVHRANWIRQNGAKSIGEILQEYPHLLATPGMISQDFGILYDGYADKLFERWVPVFAEKILLFATKEKRIEEFIQDSSTVGDLALKLLPTILPPPAFKTGRKMSRPSLEEAKKCFIDWKPANTNMTDYLRRAEVERPYPFVLQLGGVQTFAIVHGQALQQGALLSAVDFCFKAFLCFDVGFPKPCAPTWEFLQHAVYGITPGKPAPNVRALLNFISAD</sequence>
<protein>
    <submittedName>
        <fullName evidence="2">Uncharacterized protein</fullName>
    </submittedName>
</protein>
<feature type="region of interest" description="Disordered" evidence="1">
    <location>
        <begin position="344"/>
        <end position="371"/>
    </location>
</feature>
<dbReference type="Proteomes" id="UP001044222">
    <property type="component" value="Chromosome 10"/>
</dbReference>
<accession>A0A9D3RSP0</accession>
<feature type="region of interest" description="Disordered" evidence="1">
    <location>
        <begin position="110"/>
        <end position="131"/>
    </location>
</feature>
<reference evidence="2" key="1">
    <citation type="submission" date="2021-01" db="EMBL/GenBank/DDBJ databases">
        <title>A chromosome-scale assembly of European eel, Anguilla anguilla.</title>
        <authorList>
            <person name="Henkel C."/>
            <person name="Jong-Raadsen S.A."/>
            <person name="Dufour S."/>
            <person name="Weltzien F.-A."/>
            <person name="Palstra A.P."/>
            <person name="Pelster B."/>
            <person name="Spaink H.P."/>
            <person name="Van Den Thillart G.E."/>
            <person name="Jansen H."/>
            <person name="Zahm M."/>
            <person name="Klopp C."/>
            <person name="Cedric C."/>
            <person name="Louis A."/>
            <person name="Berthelot C."/>
            <person name="Parey E."/>
            <person name="Roest Crollius H."/>
            <person name="Montfort J."/>
            <person name="Robinson-Rechavi M."/>
            <person name="Bucao C."/>
            <person name="Bouchez O."/>
            <person name="Gislard M."/>
            <person name="Lluch J."/>
            <person name="Milhes M."/>
            <person name="Lampietro C."/>
            <person name="Lopez Roques C."/>
            <person name="Donnadieu C."/>
            <person name="Braasch I."/>
            <person name="Desvignes T."/>
            <person name="Postlethwait J."/>
            <person name="Bobe J."/>
            <person name="Guiguen Y."/>
            <person name="Dirks R."/>
        </authorList>
    </citation>
    <scope>NUCLEOTIDE SEQUENCE</scope>
    <source>
        <strain evidence="2">Tag_6206</strain>
        <tissue evidence="2">Liver</tissue>
    </source>
</reference>
<evidence type="ECO:0000256" key="1">
    <source>
        <dbReference type="SAM" id="MobiDB-lite"/>
    </source>
</evidence>
<dbReference type="PANTHER" id="PTHR31025:SF9">
    <property type="entry name" value="SI:DKEY-286J15.1"/>
    <property type="match status" value="1"/>
</dbReference>
<feature type="compositionally biased region" description="Basic and acidic residues" evidence="1">
    <location>
        <begin position="346"/>
        <end position="361"/>
    </location>
</feature>
<organism evidence="2 3">
    <name type="scientific">Anguilla anguilla</name>
    <name type="common">European freshwater eel</name>
    <name type="synonym">Muraena anguilla</name>
    <dbReference type="NCBI Taxonomy" id="7936"/>
    <lineage>
        <taxon>Eukaryota</taxon>
        <taxon>Metazoa</taxon>
        <taxon>Chordata</taxon>
        <taxon>Craniata</taxon>
        <taxon>Vertebrata</taxon>
        <taxon>Euteleostomi</taxon>
        <taxon>Actinopterygii</taxon>
        <taxon>Neopterygii</taxon>
        <taxon>Teleostei</taxon>
        <taxon>Anguilliformes</taxon>
        <taxon>Anguillidae</taxon>
        <taxon>Anguilla</taxon>
    </lineage>
</organism>
<evidence type="ECO:0000313" key="2">
    <source>
        <dbReference type="EMBL" id="KAG5841455.1"/>
    </source>
</evidence>
<proteinExistence type="predicted"/>
<keyword evidence="3" id="KW-1185">Reference proteome</keyword>
<dbReference type="AlphaFoldDB" id="A0A9D3RSP0"/>
<gene>
    <name evidence="2" type="ORF">ANANG_G00199680</name>
</gene>
<dbReference type="PANTHER" id="PTHR31025">
    <property type="entry name" value="SI:CH211-196P9.1-RELATED"/>
    <property type="match status" value="1"/>
</dbReference>
<evidence type="ECO:0000313" key="3">
    <source>
        <dbReference type="Proteomes" id="UP001044222"/>
    </source>
</evidence>